<accession>A0ABS3C3M6</accession>
<dbReference type="Pfam" id="PF00501">
    <property type="entry name" value="AMP-binding"/>
    <property type="match status" value="1"/>
</dbReference>
<organism evidence="5 6">
    <name type="scientific">Algoriphagus oliviformis</name>
    <dbReference type="NCBI Taxonomy" id="2811231"/>
    <lineage>
        <taxon>Bacteria</taxon>
        <taxon>Pseudomonadati</taxon>
        <taxon>Bacteroidota</taxon>
        <taxon>Cytophagia</taxon>
        <taxon>Cytophagales</taxon>
        <taxon>Cyclobacteriaceae</taxon>
        <taxon>Algoriphagus</taxon>
    </lineage>
</organism>
<dbReference type="InterPro" id="IPR009081">
    <property type="entry name" value="PP-bd_ACP"/>
</dbReference>
<dbReference type="SUPFAM" id="SSF52777">
    <property type="entry name" value="CoA-dependent acyltransferases"/>
    <property type="match status" value="2"/>
</dbReference>
<dbReference type="InterPro" id="IPR045851">
    <property type="entry name" value="AMP-bd_C_sf"/>
</dbReference>
<dbReference type="Pfam" id="PF00668">
    <property type="entry name" value="Condensation"/>
    <property type="match status" value="1"/>
</dbReference>
<evidence type="ECO:0000259" key="4">
    <source>
        <dbReference type="PROSITE" id="PS50075"/>
    </source>
</evidence>
<evidence type="ECO:0000313" key="6">
    <source>
        <dbReference type="Proteomes" id="UP000664317"/>
    </source>
</evidence>
<keyword evidence="3" id="KW-0597">Phosphoprotein</keyword>
<dbReference type="InterPro" id="IPR006162">
    <property type="entry name" value="Ppantetheine_attach_site"/>
</dbReference>
<dbReference type="RefSeq" id="WP_206577533.1">
    <property type="nucleotide sequence ID" value="NZ_JAFKCT010000002.1"/>
</dbReference>
<protein>
    <submittedName>
        <fullName evidence="5">Amino acid adenylation domain-containing protein</fullName>
    </submittedName>
</protein>
<dbReference type="InterPro" id="IPR001031">
    <property type="entry name" value="Thioesterase"/>
</dbReference>
<dbReference type="EMBL" id="JAFKCT010000002">
    <property type="protein sequence ID" value="MBN7810760.1"/>
    <property type="molecule type" value="Genomic_DNA"/>
</dbReference>
<dbReference type="InterPro" id="IPR001242">
    <property type="entry name" value="Condensation_dom"/>
</dbReference>
<dbReference type="InterPro" id="IPR020806">
    <property type="entry name" value="PKS_PP-bd"/>
</dbReference>
<dbReference type="Gene3D" id="3.30.300.30">
    <property type="match status" value="1"/>
</dbReference>
<dbReference type="PANTHER" id="PTHR45527">
    <property type="entry name" value="NONRIBOSOMAL PEPTIDE SYNTHETASE"/>
    <property type="match status" value="1"/>
</dbReference>
<evidence type="ECO:0000256" key="3">
    <source>
        <dbReference type="ARBA" id="ARBA00022553"/>
    </source>
</evidence>
<feature type="domain" description="Carrier" evidence="4">
    <location>
        <begin position="989"/>
        <end position="1064"/>
    </location>
</feature>
<dbReference type="SUPFAM" id="SSF53474">
    <property type="entry name" value="alpha/beta-Hydrolases"/>
    <property type="match status" value="1"/>
</dbReference>
<dbReference type="SUPFAM" id="SSF47336">
    <property type="entry name" value="ACP-like"/>
    <property type="match status" value="1"/>
</dbReference>
<dbReference type="InterPro" id="IPR010071">
    <property type="entry name" value="AA_adenyl_dom"/>
</dbReference>
<name>A0ABS3C3M6_9BACT</name>
<dbReference type="Pfam" id="PF00975">
    <property type="entry name" value="Thioesterase"/>
    <property type="match status" value="1"/>
</dbReference>
<dbReference type="InterPro" id="IPR029058">
    <property type="entry name" value="AB_hydrolase_fold"/>
</dbReference>
<dbReference type="PANTHER" id="PTHR45527:SF1">
    <property type="entry name" value="FATTY ACID SYNTHASE"/>
    <property type="match status" value="1"/>
</dbReference>
<dbReference type="PROSITE" id="PS50075">
    <property type="entry name" value="CARRIER"/>
    <property type="match status" value="1"/>
</dbReference>
<dbReference type="Gene3D" id="3.30.559.30">
    <property type="entry name" value="Nonribosomal peptide synthetase, condensation domain"/>
    <property type="match status" value="1"/>
</dbReference>
<dbReference type="Gene3D" id="3.30.559.10">
    <property type="entry name" value="Chloramphenicol acetyltransferase-like domain"/>
    <property type="match status" value="1"/>
</dbReference>
<dbReference type="Pfam" id="PF13193">
    <property type="entry name" value="AMP-binding_C"/>
    <property type="match status" value="1"/>
</dbReference>
<dbReference type="Gene3D" id="3.40.50.12780">
    <property type="entry name" value="N-terminal domain of ligase-like"/>
    <property type="match status" value="1"/>
</dbReference>
<dbReference type="Gene3D" id="3.40.50.1820">
    <property type="entry name" value="alpha/beta hydrolase"/>
    <property type="match status" value="1"/>
</dbReference>
<reference evidence="5 6" key="1">
    <citation type="submission" date="2021-03" db="EMBL/GenBank/DDBJ databases">
        <title>novel species isolated from a fishpond in China.</title>
        <authorList>
            <person name="Lu H."/>
            <person name="Cai Z."/>
        </authorList>
    </citation>
    <scope>NUCLEOTIDE SEQUENCE [LARGE SCALE GENOMIC DNA]</scope>
    <source>
        <strain evidence="5 6">H41</strain>
    </source>
</reference>
<keyword evidence="2" id="KW-0596">Phosphopantetheine</keyword>
<dbReference type="PROSITE" id="PS00455">
    <property type="entry name" value="AMP_BINDING"/>
    <property type="match status" value="1"/>
</dbReference>
<dbReference type="NCBIfam" id="TIGR01733">
    <property type="entry name" value="AA-adenyl-dom"/>
    <property type="match status" value="1"/>
</dbReference>
<evidence type="ECO:0000256" key="2">
    <source>
        <dbReference type="ARBA" id="ARBA00022450"/>
    </source>
</evidence>
<dbReference type="InterPro" id="IPR042099">
    <property type="entry name" value="ANL_N_sf"/>
</dbReference>
<proteinExistence type="predicted"/>
<dbReference type="CDD" id="cd05930">
    <property type="entry name" value="A_NRPS"/>
    <property type="match status" value="1"/>
</dbReference>
<dbReference type="PROSITE" id="PS00012">
    <property type="entry name" value="PHOSPHOPANTETHEINE"/>
    <property type="match status" value="1"/>
</dbReference>
<dbReference type="InterPro" id="IPR000873">
    <property type="entry name" value="AMP-dep_synth/lig_dom"/>
</dbReference>
<dbReference type="Gene3D" id="1.10.1200.10">
    <property type="entry name" value="ACP-like"/>
    <property type="match status" value="1"/>
</dbReference>
<gene>
    <name evidence="5" type="ORF">J0A68_07330</name>
</gene>
<dbReference type="SMART" id="SM00823">
    <property type="entry name" value="PKS_PP"/>
    <property type="match status" value="1"/>
</dbReference>
<dbReference type="InterPro" id="IPR020845">
    <property type="entry name" value="AMP-binding_CS"/>
</dbReference>
<dbReference type="InterPro" id="IPR025110">
    <property type="entry name" value="AMP-bd_C"/>
</dbReference>
<comment type="cofactor">
    <cofactor evidence="1">
        <name>pantetheine 4'-phosphate</name>
        <dbReference type="ChEBI" id="CHEBI:47942"/>
    </cofactor>
</comment>
<sequence length="1337" mass="149642">MTLNKMILTNEPVEIEKVIQTTPSQMEIWLACKLGGNEANMAYNESVSVQLKGNLSVKSLQEAFSKTIQRHDGMRAILSPNGKHLLILSSYELPIRLRDISEMSFEEKERFLKKHSLETGKYQFNLSQGPLYVMELIKLDGMHYQLTFTGHHIIFDGWSLGVMMEELGSLYSSIVSQTESTLDKADDLTEYSVELINYTRKSSYKETKKFWTDYLSNPVPDLVLPLDKARPKYRTFECEVLEVPFEDHLLAKVREFSGKQRVSLNHTLLSAFEIFLSGWTGQDDVVVGLPVAGQLLMNRPSLIGHCVHLLPLRSKIDPSQTFIDYLQDRRKSYNKTLDYQAISFGTMVQDLQIKRDLSRIPLVPITFNIDMGMDKSIEFKGLEHKLISNPKAFANFEIIINLFGSANENVFQWTFNKGLFDELSIAAAGSRYMACLEKIVENPEAKIGEIIQSNQASKTDSAASVGGLSNGTDRDFIPFVEKIQHQFDLQGDQLALNFHKEVVSYHSLGTKSKSFAAYLTKNGIGPGDVVGIHLDRSPELIYTILGVLQAGAAYLPIDVDFPEDRVKFMLNDAQVKCFFTGSKDLDWGSLEAKKRTLDPEVFHAYLGDYRAAKMAASDPVFIIYTSGSTGVPKGVVLTQSNLFHFAKHYVTTPGIKAGDRVLGLTSASFDMHWLDMVMPFGYGASLFLLDRYHRIDSREIIKALEKHKITQLSATPSHLRSLVNHGMTKRLEGLRITSAGEPLLVGLADSLFAVCDSLFNIYGPSETTIFSTVKKVEPGSKLITIGGPVPGTDIIIVDEEGNLVEGSGKVGELVIGGTGVSAGYLNRPELNREKFIMDPFPTHKGRYYRSGDLGHWTEDGEIICMGRIDHQVKIRGQRVELGEIESKISGDPKVQHVAVLKYTDEHGDDLLKAFVSIKEAFRSGFDKQAWIEDCKASLSKRVASYMVPAQFVVLDQFPLNSNGKVDRNSLKSYGLEGSLATTAPSQTERVTGDTKTRVKALWEKVLYTNNIGLDDNFFEVGGHSLLAVELISLIERDFSVNLPLSILFEYPSIRSISAQIDKLSEENTKSHSGSLVKIKDGDPDKVLFFIHGVGLNPIEITTLIQHMDASQTIWGLQSPAVVDSTIAPLTNLEEIANYYISQIKSAGLQGPYNLMGNSIGGLIAFEMAHQLHKAGDQVSFLGMIDTVAFQSESMGDSLFGGIKTILRKLAFEASFILNDFGYYLKFRRRYIQEKWEGIYERITGNKGTDLFARIKHIEHVNMEAWKNYKHPQIDFKITLFLAERKTFFVGDPKTFGWSKFCPEVETIRMPGEHAEMLKPPHGEKFSKTLQAKLNLIK</sequence>
<dbReference type="InterPro" id="IPR036736">
    <property type="entry name" value="ACP-like_sf"/>
</dbReference>
<dbReference type="Pfam" id="PF00550">
    <property type="entry name" value="PP-binding"/>
    <property type="match status" value="1"/>
</dbReference>
<comment type="caution">
    <text evidence="5">The sequence shown here is derived from an EMBL/GenBank/DDBJ whole genome shotgun (WGS) entry which is preliminary data.</text>
</comment>
<dbReference type="InterPro" id="IPR023213">
    <property type="entry name" value="CAT-like_dom_sf"/>
</dbReference>
<keyword evidence="6" id="KW-1185">Reference proteome</keyword>
<dbReference type="Proteomes" id="UP000664317">
    <property type="component" value="Unassembled WGS sequence"/>
</dbReference>
<evidence type="ECO:0000313" key="5">
    <source>
        <dbReference type="EMBL" id="MBN7810760.1"/>
    </source>
</evidence>
<dbReference type="SUPFAM" id="SSF56801">
    <property type="entry name" value="Acetyl-CoA synthetase-like"/>
    <property type="match status" value="1"/>
</dbReference>
<evidence type="ECO:0000256" key="1">
    <source>
        <dbReference type="ARBA" id="ARBA00001957"/>
    </source>
</evidence>